<dbReference type="Pfam" id="PF16499">
    <property type="entry name" value="Melibiase_2"/>
    <property type="match status" value="1"/>
</dbReference>
<dbReference type="PANTHER" id="PTHR11452">
    <property type="entry name" value="ALPHA-GALACTOSIDASE/ALPHA-N-ACETYLGALACTOSAMINIDASE"/>
    <property type="match status" value="1"/>
</dbReference>
<keyword evidence="6 7" id="KW-0326">Glycosidase</keyword>
<dbReference type="Proteomes" id="UP000521872">
    <property type="component" value="Unassembled WGS sequence"/>
</dbReference>
<accession>A0A8H4VKZ3</accession>
<evidence type="ECO:0000313" key="10">
    <source>
        <dbReference type="EMBL" id="KAF4611699.1"/>
    </source>
</evidence>
<evidence type="ECO:0000259" key="9">
    <source>
        <dbReference type="Pfam" id="PF17801"/>
    </source>
</evidence>
<dbReference type="PANTHER" id="PTHR11452:SF61">
    <property type="entry name" value="ALPHA-GALACTOSIDASE B-RELATED"/>
    <property type="match status" value="1"/>
</dbReference>
<keyword evidence="7" id="KW-1015">Disulfide bond</keyword>
<gene>
    <name evidence="10" type="ORF">D9613_004205</name>
</gene>
<name>A0A8H4VKZ3_9AGAR</name>
<comment type="similarity">
    <text evidence="2 7">Belongs to the glycosyl hydrolase 27 family.</text>
</comment>
<evidence type="ECO:0000256" key="4">
    <source>
        <dbReference type="ARBA" id="ARBA00022729"/>
    </source>
</evidence>
<dbReference type="GO" id="GO:0005975">
    <property type="term" value="P:carbohydrate metabolic process"/>
    <property type="evidence" value="ECO:0007669"/>
    <property type="project" value="InterPro"/>
</dbReference>
<evidence type="ECO:0000256" key="5">
    <source>
        <dbReference type="ARBA" id="ARBA00022801"/>
    </source>
</evidence>
<keyword evidence="4 8" id="KW-0732">Signal</keyword>
<dbReference type="Gene3D" id="3.20.20.70">
    <property type="entry name" value="Aldolase class I"/>
    <property type="match status" value="1"/>
</dbReference>
<dbReference type="InterPro" id="IPR041233">
    <property type="entry name" value="Melibiase_C"/>
</dbReference>
<evidence type="ECO:0000256" key="8">
    <source>
        <dbReference type="SAM" id="SignalP"/>
    </source>
</evidence>
<dbReference type="CDD" id="cd14792">
    <property type="entry name" value="GH27"/>
    <property type="match status" value="1"/>
</dbReference>
<dbReference type="SUPFAM" id="SSF51445">
    <property type="entry name" value="(Trans)glycosidases"/>
    <property type="match status" value="1"/>
</dbReference>
<reference evidence="10 11" key="1">
    <citation type="submission" date="2019-12" db="EMBL/GenBank/DDBJ databases">
        <authorList>
            <person name="Floudas D."/>
            <person name="Bentzer J."/>
            <person name="Ahren D."/>
            <person name="Johansson T."/>
            <person name="Persson P."/>
            <person name="Tunlid A."/>
        </authorList>
    </citation>
    <scope>NUCLEOTIDE SEQUENCE [LARGE SCALE GENOMIC DNA]</scope>
    <source>
        <strain evidence="10 11">CBS 102.39</strain>
    </source>
</reference>
<comment type="caution">
    <text evidence="10">The sequence shown here is derived from an EMBL/GenBank/DDBJ whole genome shotgun (WGS) entry which is preliminary data.</text>
</comment>
<dbReference type="InterPro" id="IPR017853">
    <property type="entry name" value="GH"/>
</dbReference>
<evidence type="ECO:0000256" key="7">
    <source>
        <dbReference type="RuleBase" id="RU361168"/>
    </source>
</evidence>
<comment type="catalytic activity">
    <reaction evidence="1 7">
        <text>Hydrolysis of terminal, non-reducing alpha-D-galactose residues in alpha-D-galactosides, including galactose oligosaccharides, galactomannans and galactolipids.</text>
        <dbReference type="EC" id="3.2.1.22"/>
    </reaction>
</comment>
<keyword evidence="5 7" id="KW-0378">Hydrolase</keyword>
<feature type="domain" description="Alpha galactosidase C-terminal" evidence="9">
    <location>
        <begin position="351"/>
        <end position="427"/>
    </location>
</feature>
<dbReference type="EC" id="3.2.1.22" evidence="3 7"/>
<dbReference type="InterPro" id="IPR002241">
    <property type="entry name" value="Glyco_hydro_27"/>
</dbReference>
<dbReference type="InterPro" id="IPR013785">
    <property type="entry name" value="Aldolase_TIM"/>
</dbReference>
<evidence type="ECO:0000256" key="3">
    <source>
        <dbReference type="ARBA" id="ARBA00012755"/>
    </source>
</evidence>
<evidence type="ECO:0000256" key="2">
    <source>
        <dbReference type="ARBA" id="ARBA00009743"/>
    </source>
</evidence>
<dbReference type="InterPro" id="IPR013780">
    <property type="entry name" value="Glyco_hydro_b"/>
</dbReference>
<dbReference type="AlphaFoldDB" id="A0A8H4VKZ3"/>
<feature type="signal peptide" evidence="8">
    <location>
        <begin position="1"/>
        <end position="23"/>
    </location>
</feature>
<keyword evidence="11" id="KW-1185">Reference proteome</keyword>
<dbReference type="PRINTS" id="PR00740">
    <property type="entry name" value="GLHYDRLASE27"/>
</dbReference>
<dbReference type="Pfam" id="PF17801">
    <property type="entry name" value="Melibiase_C"/>
    <property type="match status" value="1"/>
</dbReference>
<feature type="chain" id="PRO_5034817037" description="Alpha-galactosidase" evidence="8">
    <location>
        <begin position="24"/>
        <end position="431"/>
    </location>
</feature>
<dbReference type="EMBL" id="JAACJL010000057">
    <property type="protein sequence ID" value="KAF4611699.1"/>
    <property type="molecule type" value="Genomic_DNA"/>
</dbReference>
<dbReference type="SUPFAM" id="SSF51011">
    <property type="entry name" value="Glycosyl hydrolase domain"/>
    <property type="match status" value="1"/>
</dbReference>
<protein>
    <recommendedName>
        <fullName evidence="3 7">Alpha-galactosidase</fullName>
        <ecNumber evidence="3 7">3.2.1.22</ecNumber>
    </recommendedName>
    <alternativeName>
        <fullName evidence="7">Melibiase</fullName>
    </alternativeName>
</protein>
<dbReference type="Gene3D" id="2.60.40.1180">
    <property type="entry name" value="Golgi alpha-mannosidase II"/>
    <property type="match status" value="1"/>
</dbReference>
<dbReference type="GO" id="GO:0004557">
    <property type="term" value="F:alpha-galactosidase activity"/>
    <property type="evidence" value="ECO:0007669"/>
    <property type="project" value="UniProtKB-EC"/>
</dbReference>
<evidence type="ECO:0000313" key="11">
    <source>
        <dbReference type="Proteomes" id="UP000521872"/>
    </source>
</evidence>
<evidence type="ECO:0000256" key="1">
    <source>
        <dbReference type="ARBA" id="ARBA00001255"/>
    </source>
</evidence>
<sequence length="431" mass="48066">MFNLPGITYSALQALLLANVATAWNNGVAKVPPMGFNTYVISLASRLSRVKLMCGVISSSSSSRWNRFACNINEQLIRDTATQMKNLGFLVAGYQYINIDDCWLTASRTSDGHLIVDSSKFPSGMNNLTSFLHGLGFKAGIYEDLGTKTCAGFAGSLGHELTDARDFVAWGFDYTKIDNCNSGSYNGTNASRFQRWTNALTQVKAETGKSLVYTLVEWNSFDAWTWGPNTANAWRIYDDIQANWGRIKQILNQASFIGNYSNFYGHNDLDMLENGNGNLTLAEQRSHFTAWALAKSPLLVGTDVSKLSNDSIQILLNPEIIAINQDTAIGEPLKPFFWGKNPDGTNDPTFPAQYWSGYYKDTHHTAIMYINFNEVTVDLNFTLSHSPHLKADKTYAVRDLWQHKDIGTASKFFFSGSIAPHDVRAYIFTEM</sequence>
<organism evidence="10 11">
    <name type="scientific">Agrocybe pediades</name>
    <dbReference type="NCBI Taxonomy" id="84607"/>
    <lineage>
        <taxon>Eukaryota</taxon>
        <taxon>Fungi</taxon>
        <taxon>Dikarya</taxon>
        <taxon>Basidiomycota</taxon>
        <taxon>Agaricomycotina</taxon>
        <taxon>Agaricomycetes</taxon>
        <taxon>Agaricomycetidae</taxon>
        <taxon>Agaricales</taxon>
        <taxon>Agaricineae</taxon>
        <taxon>Strophariaceae</taxon>
        <taxon>Agrocybe</taxon>
    </lineage>
</organism>
<evidence type="ECO:0000256" key="6">
    <source>
        <dbReference type="ARBA" id="ARBA00023295"/>
    </source>
</evidence>
<proteinExistence type="inferred from homology"/>